<evidence type="ECO:0000259" key="1">
    <source>
        <dbReference type="Pfam" id="PF00561"/>
    </source>
</evidence>
<dbReference type="InterPro" id="IPR050266">
    <property type="entry name" value="AB_hydrolase_sf"/>
</dbReference>
<dbReference type="Proteomes" id="UP000182429">
    <property type="component" value="Unassembled WGS sequence"/>
</dbReference>
<dbReference type="STRING" id="1630.SAMN05216514_10429"/>
<dbReference type="SUPFAM" id="SSF53474">
    <property type="entry name" value="alpha/beta-Hydrolases"/>
    <property type="match status" value="1"/>
</dbReference>
<reference evidence="2 3" key="1">
    <citation type="submission" date="2016-10" db="EMBL/GenBank/DDBJ databases">
        <authorList>
            <person name="de Groot N.N."/>
        </authorList>
    </citation>
    <scope>NUCLEOTIDE SEQUENCE [LARGE SCALE GENOMIC DNA]</scope>
    <source>
        <strain evidence="2 3">S3b</strain>
    </source>
</reference>
<evidence type="ECO:0000313" key="3">
    <source>
        <dbReference type="Proteomes" id="UP000182429"/>
    </source>
</evidence>
<dbReference type="Pfam" id="PF00561">
    <property type="entry name" value="Abhydrolase_1"/>
    <property type="match status" value="1"/>
</dbReference>
<dbReference type="InterPro" id="IPR000073">
    <property type="entry name" value="AB_hydrolase_1"/>
</dbReference>
<accession>A0A1H2Q9N3</accession>
<feature type="domain" description="AB hydrolase-1" evidence="1">
    <location>
        <begin position="16"/>
        <end position="123"/>
    </location>
</feature>
<proteinExistence type="predicted"/>
<dbReference type="PANTHER" id="PTHR43798">
    <property type="entry name" value="MONOACYLGLYCEROL LIPASE"/>
    <property type="match status" value="1"/>
</dbReference>
<dbReference type="eggNOG" id="COG2267">
    <property type="taxonomic scope" value="Bacteria"/>
</dbReference>
<dbReference type="RefSeq" id="WP_035877354.1">
    <property type="nucleotide sequence ID" value="NZ_FNGT01000006.1"/>
</dbReference>
<dbReference type="AlphaFoldDB" id="A0A1H2Q9N3"/>
<protein>
    <submittedName>
        <fullName evidence="2">Pimeloyl-ACP methyl ester carboxylesterase</fullName>
    </submittedName>
</protein>
<gene>
    <name evidence="2" type="ORF">SAMN04487759_102128</name>
</gene>
<organism evidence="2 3">
    <name type="scientific">Kandleria vitulina</name>
    <dbReference type="NCBI Taxonomy" id="1630"/>
    <lineage>
        <taxon>Bacteria</taxon>
        <taxon>Bacillati</taxon>
        <taxon>Bacillota</taxon>
        <taxon>Erysipelotrichia</taxon>
        <taxon>Erysipelotrichales</taxon>
        <taxon>Coprobacillaceae</taxon>
        <taxon>Kandleria</taxon>
    </lineage>
</organism>
<sequence>MVMGKIYYERIGEGRPVICLHGNQENRTIFYELANALKDEYQMILIDSRYHGKSVKEGELSLSQMSKDVMSVVDSLNLDEYDVIGFSDGANIALTLALKDSRLKNMVLLAPNSDVKALKWPYRLLMRMQVIGYLPFCLYHPVARRKRKLTKWMLEEPHFSEEMLQKIKIPTLLLGGERDMIKEEDFLRISSLLPYCKYEVIANSSHFMMIDAFPVVLKKIRGFLYACHR</sequence>
<evidence type="ECO:0000313" key="2">
    <source>
        <dbReference type="EMBL" id="SDW03903.1"/>
    </source>
</evidence>
<dbReference type="EMBL" id="FNNF01000002">
    <property type="protein sequence ID" value="SDW03903.1"/>
    <property type="molecule type" value="Genomic_DNA"/>
</dbReference>
<dbReference type="InterPro" id="IPR029058">
    <property type="entry name" value="AB_hydrolase_fold"/>
</dbReference>
<name>A0A1H2Q9N3_9FIRM</name>
<dbReference type="Gene3D" id="3.40.50.1820">
    <property type="entry name" value="alpha/beta hydrolase"/>
    <property type="match status" value="1"/>
</dbReference>